<comment type="caution">
    <text evidence="3">The sequence shown here is derived from an EMBL/GenBank/DDBJ whole genome shotgun (WGS) entry which is preliminary data.</text>
</comment>
<feature type="chain" id="PRO_5040718018" description="PEP-CTERM protein-sorting domain-containing protein" evidence="2">
    <location>
        <begin position="29"/>
        <end position="259"/>
    </location>
</feature>
<dbReference type="RefSeq" id="WP_252850914.1">
    <property type="nucleotide sequence ID" value="NZ_JAMXLR010000011.1"/>
</dbReference>
<evidence type="ECO:0000313" key="3">
    <source>
        <dbReference type="EMBL" id="MCO6042814.1"/>
    </source>
</evidence>
<gene>
    <name evidence="3" type="ORF">NG895_02735</name>
</gene>
<reference evidence="3" key="1">
    <citation type="submission" date="2022-06" db="EMBL/GenBank/DDBJ databases">
        <title>Aeoliella straminimaris, a novel planctomycete from sediments.</title>
        <authorList>
            <person name="Vitorino I.R."/>
            <person name="Lage O.M."/>
        </authorList>
    </citation>
    <scope>NUCLEOTIDE SEQUENCE</scope>
    <source>
        <strain evidence="3">ICT_H6.2</strain>
    </source>
</reference>
<organism evidence="3 4">
    <name type="scientific">Aeoliella straminimaris</name>
    <dbReference type="NCBI Taxonomy" id="2954799"/>
    <lineage>
        <taxon>Bacteria</taxon>
        <taxon>Pseudomonadati</taxon>
        <taxon>Planctomycetota</taxon>
        <taxon>Planctomycetia</taxon>
        <taxon>Pirellulales</taxon>
        <taxon>Lacipirellulaceae</taxon>
        <taxon>Aeoliella</taxon>
    </lineage>
</organism>
<protein>
    <recommendedName>
        <fullName evidence="5">PEP-CTERM protein-sorting domain-containing protein</fullName>
    </recommendedName>
</protein>
<keyword evidence="4" id="KW-1185">Reference proteome</keyword>
<dbReference type="EMBL" id="JAMXLR010000011">
    <property type="protein sequence ID" value="MCO6042814.1"/>
    <property type="molecule type" value="Genomic_DNA"/>
</dbReference>
<dbReference type="Proteomes" id="UP001155241">
    <property type="component" value="Unassembled WGS sequence"/>
</dbReference>
<keyword evidence="2" id="KW-0732">Signal</keyword>
<dbReference type="AlphaFoldDB" id="A0A9X2FAN7"/>
<feature type="region of interest" description="Disordered" evidence="1">
    <location>
        <begin position="53"/>
        <end position="72"/>
    </location>
</feature>
<sequence length="259" mass="27255">MRCTTMNRLATCAAVACLAVATGGATQAATINFNVDGVDVVYFGASGHIRDVSSADNSNGGNTDPSEADEVDGTTVRLDSTIIEQYTAADDIYADLLIKGLPDGLERPDADANPTPMPVTWSEGDNSEGMDPYTFGFEWFQHDGNSLQSSLQLDFDRSFVILTDSGSAFPFVTLQATTTEWSQFNLPGGLQFAPGTPITFSYTASNTSTVPITGTPITQLFGMDGVVTISGQAIPEPTGAYLLLSGLGAAVVGIRWRLG</sequence>
<accession>A0A9X2FAN7</accession>
<evidence type="ECO:0000256" key="2">
    <source>
        <dbReference type="SAM" id="SignalP"/>
    </source>
</evidence>
<evidence type="ECO:0000313" key="4">
    <source>
        <dbReference type="Proteomes" id="UP001155241"/>
    </source>
</evidence>
<evidence type="ECO:0000256" key="1">
    <source>
        <dbReference type="SAM" id="MobiDB-lite"/>
    </source>
</evidence>
<evidence type="ECO:0008006" key="5">
    <source>
        <dbReference type="Google" id="ProtNLM"/>
    </source>
</evidence>
<feature type="signal peptide" evidence="2">
    <location>
        <begin position="1"/>
        <end position="28"/>
    </location>
</feature>
<proteinExistence type="predicted"/>
<feature type="compositionally biased region" description="Polar residues" evidence="1">
    <location>
        <begin position="54"/>
        <end position="65"/>
    </location>
</feature>
<name>A0A9X2FAN7_9BACT</name>